<sequence length="325" mass="35501">MQNDKPQWALEMEKPPFPNERFTDAMKREVMSRAGGVGQRSRARVVRTWIAAGLLAPVTIALLLVFGPLWSGEGGAGLRGGIGAGNPSASVAGPGEAYDEQGRLLFTLHPDPNARAGETTGYLFAFTAPMETFMRRTLTIKAQHVATGEEETLSSASISRPSSGYEGLERYTVRFALPLGGEWRIRVLLDDQLYGQLMLNMPDPAWTPSPLFASGAYMMRGVDQRVGILDVPFTAGQAQKVMWHFWGSRDELNGPFDVKAVKEGSDQLMTVYETKPFLSSNALAGANNGADRHVVTMIELPEAGKWRLLPYVRGSLLDSVVVDVK</sequence>
<evidence type="ECO:0000313" key="2">
    <source>
        <dbReference type="EMBL" id="MFC4102851.1"/>
    </source>
</evidence>
<protein>
    <submittedName>
        <fullName evidence="2">DUF4871 domain-containing protein</fullName>
    </submittedName>
</protein>
<reference evidence="3" key="1">
    <citation type="journal article" date="2019" name="Int. J. Syst. Evol. Microbiol.">
        <title>The Global Catalogue of Microorganisms (GCM) 10K type strain sequencing project: providing services to taxonomists for standard genome sequencing and annotation.</title>
        <authorList>
            <consortium name="The Broad Institute Genomics Platform"/>
            <consortium name="The Broad Institute Genome Sequencing Center for Infectious Disease"/>
            <person name="Wu L."/>
            <person name="Ma J."/>
        </authorList>
    </citation>
    <scope>NUCLEOTIDE SEQUENCE [LARGE SCALE GENOMIC DNA]</scope>
    <source>
        <strain evidence="3">IBRC-M 10987</strain>
    </source>
</reference>
<gene>
    <name evidence="2" type="ORF">ACFOZ8_24830</name>
</gene>
<comment type="caution">
    <text evidence="2">The sequence shown here is derived from an EMBL/GenBank/DDBJ whole genome shotgun (WGS) entry which is preliminary data.</text>
</comment>
<keyword evidence="1" id="KW-0472">Membrane</keyword>
<keyword evidence="1" id="KW-0812">Transmembrane</keyword>
<keyword evidence="3" id="KW-1185">Reference proteome</keyword>
<proteinExistence type="predicted"/>
<accession>A0ABV8K9Y3</accession>
<dbReference type="InterPro" id="IPR032366">
    <property type="entry name" value="DUF4871"/>
</dbReference>
<name>A0ABV8K9Y3_9BACL</name>
<dbReference type="Proteomes" id="UP001595715">
    <property type="component" value="Unassembled WGS sequence"/>
</dbReference>
<dbReference type="Gene3D" id="2.60.40.3830">
    <property type="match status" value="2"/>
</dbReference>
<dbReference type="EMBL" id="JBHSAM010000034">
    <property type="protein sequence ID" value="MFC4102851.1"/>
    <property type="molecule type" value="Genomic_DNA"/>
</dbReference>
<dbReference type="Pfam" id="PF16167">
    <property type="entry name" value="DUF4871"/>
    <property type="match status" value="1"/>
</dbReference>
<dbReference type="RefSeq" id="WP_377721454.1">
    <property type="nucleotide sequence ID" value="NZ_JBHSAM010000034.1"/>
</dbReference>
<evidence type="ECO:0000313" key="3">
    <source>
        <dbReference type="Proteomes" id="UP001595715"/>
    </source>
</evidence>
<keyword evidence="1" id="KW-1133">Transmembrane helix</keyword>
<organism evidence="2 3">
    <name type="scientific">Paenibacillus xanthanilyticus</name>
    <dbReference type="NCBI Taxonomy" id="1783531"/>
    <lineage>
        <taxon>Bacteria</taxon>
        <taxon>Bacillati</taxon>
        <taxon>Bacillota</taxon>
        <taxon>Bacilli</taxon>
        <taxon>Bacillales</taxon>
        <taxon>Paenibacillaceae</taxon>
        <taxon>Paenibacillus</taxon>
    </lineage>
</organism>
<feature type="transmembrane region" description="Helical" evidence="1">
    <location>
        <begin position="49"/>
        <end position="70"/>
    </location>
</feature>
<evidence type="ECO:0000256" key="1">
    <source>
        <dbReference type="SAM" id="Phobius"/>
    </source>
</evidence>